<gene>
    <name evidence="3" type="ORF">HD599_001578</name>
</gene>
<feature type="chain" id="PRO_5032621508" description="BP74 N-terminal domain-containing protein" evidence="1">
    <location>
        <begin position="21"/>
        <end position="138"/>
    </location>
</feature>
<keyword evidence="4" id="KW-1185">Reference proteome</keyword>
<evidence type="ECO:0000313" key="3">
    <source>
        <dbReference type="EMBL" id="MBB5843255.1"/>
    </source>
</evidence>
<evidence type="ECO:0000259" key="2">
    <source>
        <dbReference type="Pfam" id="PF23621"/>
    </source>
</evidence>
<sequence>MRARALVVLAAGLLALTGCAADEPPADDVPAAPAVVTFEVADQGEFSVELRTDELVAHVVELQNGGEEGRIPVGTIVRDGDGGVNAPWSWHIDPETLEFADMTTEVCDGLPSYVEDGTLTSDTYCPWSATVVDLQPLG</sequence>
<keyword evidence="1" id="KW-0732">Signal</keyword>
<feature type="domain" description="BP74 N-terminal" evidence="2">
    <location>
        <begin position="34"/>
        <end position="135"/>
    </location>
</feature>
<proteinExistence type="predicted"/>
<evidence type="ECO:0000256" key="1">
    <source>
        <dbReference type="SAM" id="SignalP"/>
    </source>
</evidence>
<organism evidence="3 4">
    <name type="scientific">Conyzicola lurida</name>
    <dbReference type="NCBI Taxonomy" id="1172621"/>
    <lineage>
        <taxon>Bacteria</taxon>
        <taxon>Bacillati</taxon>
        <taxon>Actinomycetota</taxon>
        <taxon>Actinomycetes</taxon>
        <taxon>Micrococcales</taxon>
        <taxon>Microbacteriaceae</taxon>
        <taxon>Conyzicola</taxon>
    </lineage>
</organism>
<reference evidence="3 4" key="1">
    <citation type="submission" date="2020-08" db="EMBL/GenBank/DDBJ databases">
        <title>Sequencing the genomes of 1000 actinobacteria strains.</title>
        <authorList>
            <person name="Klenk H.-P."/>
        </authorList>
    </citation>
    <scope>NUCLEOTIDE SEQUENCE [LARGE SCALE GENOMIC DNA]</scope>
    <source>
        <strain evidence="3 4">DSM 105784</strain>
    </source>
</reference>
<comment type="caution">
    <text evidence="3">The sequence shown here is derived from an EMBL/GenBank/DDBJ whole genome shotgun (WGS) entry which is preliminary data.</text>
</comment>
<dbReference type="Pfam" id="PF23621">
    <property type="entry name" value="BP74_N"/>
    <property type="match status" value="1"/>
</dbReference>
<dbReference type="InterPro" id="IPR056422">
    <property type="entry name" value="BP74_N"/>
</dbReference>
<accession>A0A841ANX5</accession>
<dbReference type="EMBL" id="JACHMJ010000001">
    <property type="protein sequence ID" value="MBB5843255.1"/>
    <property type="molecule type" value="Genomic_DNA"/>
</dbReference>
<dbReference type="AlphaFoldDB" id="A0A841ANX5"/>
<name>A0A841ANX5_9MICO</name>
<feature type="signal peptide" evidence="1">
    <location>
        <begin position="1"/>
        <end position="20"/>
    </location>
</feature>
<dbReference type="RefSeq" id="WP_184235676.1">
    <property type="nucleotide sequence ID" value="NZ_JACHMJ010000001.1"/>
</dbReference>
<evidence type="ECO:0000313" key="4">
    <source>
        <dbReference type="Proteomes" id="UP000536685"/>
    </source>
</evidence>
<protein>
    <recommendedName>
        <fullName evidence="2">BP74 N-terminal domain-containing protein</fullName>
    </recommendedName>
</protein>
<dbReference type="PROSITE" id="PS51257">
    <property type="entry name" value="PROKAR_LIPOPROTEIN"/>
    <property type="match status" value="1"/>
</dbReference>
<dbReference type="Proteomes" id="UP000536685">
    <property type="component" value="Unassembled WGS sequence"/>
</dbReference>